<dbReference type="Gene3D" id="3.40.50.150">
    <property type="entry name" value="Vaccinia Virus protein VP39"/>
    <property type="match status" value="1"/>
</dbReference>
<keyword evidence="3" id="KW-1185">Reference proteome</keyword>
<dbReference type="SUPFAM" id="SSF53335">
    <property type="entry name" value="S-adenosyl-L-methionine-dependent methyltransferases"/>
    <property type="match status" value="1"/>
</dbReference>
<dbReference type="RefSeq" id="WP_109647446.1">
    <property type="nucleotide sequence ID" value="NZ_QGGB01000008.1"/>
</dbReference>
<reference evidence="2 3" key="1">
    <citation type="submission" date="2018-05" db="EMBL/GenBank/DDBJ databases">
        <title>Rhodohalobacter halophilus gen. nov., sp. nov., a moderately halophilic member of the family Balneolaceae.</title>
        <authorList>
            <person name="Liu Z.-W."/>
        </authorList>
    </citation>
    <scope>NUCLEOTIDE SEQUENCE [LARGE SCALE GENOMIC DNA]</scope>
    <source>
        <strain evidence="2 3">8A47</strain>
    </source>
</reference>
<dbReference type="InterPro" id="IPR013216">
    <property type="entry name" value="Methyltransf_11"/>
</dbReference>
<dbReference type="PANTHER" id="PTHR43591">
    <property type="entry name" value="METHYLTRANSFERASE"/>
    <property type="match status" value="1"/>
</dbReference>
<evidence type="ECO:0000313" key="2">
    <source>
        <dbReference type="EMBL" id="PWN06004.1"/>
    </source>
</evidence>
<protein>
    <submittedName>
        <fullName evidence="2">SAM-dependent methyltransferase</fullName>
    </submittedName>
</protein>
<keyword evidence="2" id="KW-0808">Transferase</keyword>
<dbReference type="CDD" id="cd02440">
    <property type="entry name" value="AdoMet_MTases"/>
    <property type="match status" value="1"/>
</dbReference>
<name>A0A316TUH8_9BACT</name>
<proteinExistence type="predicted"/>
<evidence type="ECO:0000313" key="3">
    <source>
        <dbReference type="Proteomes" id="UP000245533"/>
    </source>
</evidence>
<dbReference type="PANTHER" id="PTHR43591:SF24">
    <property type="entry name" value="2-METHOXY-6-POLYPRENYL-1,4-BENZOQUINOL METHYLASE, MITOCHONDRIAL"/>
    <property type="match status" value="1"/>
</dbReference>
<organism evidence="2 3">
    <name type="scientific">Rhodohalobacter mucosus</name>
    <dbReference type="NCBI Taxonomy" id="2079485"/>
    <lineage>
        <taxon>Bacteria</taxon>
        <taxon>Pseudomonadati</taxon>
        <taxon>Balneolota</taxon>
        <taxon>Balneolia</taxon>
        <taxon>Balneolales</taxon>
        <taxon>Balneolaceae</taxon>
        <taxon>Rhodohalobacter</taxon>
    </lineage>
</organism>
<dbReference type="AlphaFoldDB" id="A0A316TUH8"/>
<dbReference type="OrthoDB" id="9789123at2"/>
<dbReference type="GO" id="GO:0008757">
    <property type="term" value="F:S-adenosylmethionine-dependent methyltransferase activity"/>
    <property type="evidence" value="ECO:0007669"/>
    <property type="project" value="InterPro"/>
</dbReference>
<accession>A0A316TUH8</accession>
<dbReference type="Pfam" id="PF08241">
    <property type="entry name" value="Methyltransf_11"/>
    <property type="match status" value="1"/>
</dbReference>
<dbReference type="GO" id="GO:0032259">
    <property type="term" value="P:methylation"/>
    <property type="evidence" value="ECO:0007669"/>
    <property type="project" value="UniProtKB-KW"/>
</dbReference>
<sequence length="250" mass="28235">MDELTLLIDLYKHAYRQGPGGDSETKLALGFCGLDPSKPLKVADIGCGTGASTLVLAKELNAAITAVDFLDEFLEILNKRAIHAGVSEKIETLSCSMDSLPFEDEEFDILWSEAAIYNIGFENGIQSWNRYLKPGGFLVVSEISWLTETRPSELQKYWDSEYPEIDTASSKISLLEKSGYSPVSYFVLPEHCWMENYYNPLQKSFKAFLQRNNNSEEAQAVVDAGIVEMELYKNYRKYFGYGFYIARKTG</sequence>
<evidence type="ECO:0000259" key="1">
    <source>
        <dbReference type="Pfam" id="PF08241"/>
    </source>
</evidence>
<dbReference type="Proteomes" id="UP000245533">
    <property type="component" value="Unassembled WGS sequence"/>
</dbReference>
<gene>
    <name evidence="2" type="ORF">DDZ15_12555</name>
</gene>
<dbReference type="InterPro" id="IPR029063">
    <property type="entry name" value="SAM-dependent_MTases_sf"/>
</dbReference>
<comment type="caution">
    <text evidence="2">The sequence shown here is derived from an EMBL/GenBank/DDBJ whole genome shotgun (WGS) entry which is preliminary data.</text>
</comment>
<feature type="domain" description="Methyltransferase type 11" evidence="1">
    <location>
        <begin position="44"/>
        <end position="140"/>
    </location>
</feature>
<keyword evidence="2" id="KW-0489">Methyltransferase</keyword>
<dbReference type="EMBL" id="QGGB01000008">
    <property type="protein sequence ID" value="PWN06004.1"/>
    <property type="molecule type" value="Genomic_DNA"/>
</dbReference>